<keyword evidence="5" id="KW-0809">Transit peptide</keyword>
<keyword evidence="7 8" id="KW-0143">Chaperone</keyword>
<dbReference type="GeneID" id="65079833"/>
<sequence length="164" mass="19082">MLENLDSRNSVRYHSQRLVFTSQKHSQPCKNSFNMRSSLSRLASAANTQRGLKPNPTALLPPIPLYRRLLRAHRKHLPAEMRVLGDEYIKAEFRAHRKVDNPAHLIGFLTEWQMYAQKIEGDQWVGDKLDEQKLSKMSDEQIHQLYELMQAIQNRSKEGGEQES</sequence>
<comment type="caution">
    <text evidence="9">The sequence shown here is derived from an EMBL/GenBank/DDBJ whole genome shotgun (WGS) entry which is preliminary data.</text>
</comment>
<dbReference type="GO" id="GO:0005758">
    <property type="term" value="C:mitochondrial intermembrane space"/>
    <property type="evidence" value="ECO:0007669"/>
    <property type="project" value="TreeGrafter"/>
</dbReference>
<comment type="similarity">
    <text evidence="3 8">Belongs to the complex I LYR family. SDHAF3 subfamily.</text>
</comment>
<accession>A0A1L7SAZ6</accession>
<evidence type="ECO:0000256" key="4">
    <source>
        <dbReference type="ARBA" id="ARBA00011273"/>
    </source>
</evidence>
<evidence type="ECO:0000313" key="9">
    <source>
        <dbReference type="EMBL" id="CVK82880.1"/>
    </source>
</evidence>
<dbReference type="RefSeq" id="XP_041675892.1">
    <property type="nucleotide sequence ID" value="XM_041827619.1"/>
</dbReference>
<protein>
    <recommendedName>
        <fullName evidence="8">Succinate dehydrogenase assembly factor 3</fullName>
        <shortName evidence="8">SDH assembly factor 3</shortName>
        <shortName evidence="8">SDHAF3</shortName>
    </recommendedName>
</protein>
<evidence type="ECO:0000256" key="5">
    <source>
        <dbReference type="ARBA" id="ARBA00022946"/>
    </source>
</evidence>
<dbReference type="InterPro" id="IPR008381">
    <property type="entry name" value="SDHAF3/Sdh7"/>
</dbReference>
<dbReference type="AlphaFoldDB" id="A0A1L7SAZ6"/>
<dbReference type="GO" id="GO:0005759">
    <property type="term" value="C:mitochondrial matrix"/>
    <property type="evidence" value="ECO:0007669"/>
    <property type="project" value="UniProtKB-SubCell"/>
</dbReference>
<comment type="function">
    <text evidence="1 8">Plays an essential role in the assembly of succinate dehydrogenase (SDH), an enzyme complex (also referred to as respiratory complex II) that is a component of both the tricarboxylic acid (TCA) cycle and the mitochondrial electron transport chain, and which couples the oxidation of succinate to fumarate with the reduction of ubiquinone (coenzyme Q) to ubiquinol. Promotes maturation of the iron-sulfur protein subunit of the SDH catalytic dimer, protecting it from the deleterious effects of oxidants. May act together with SDHAF1.</text>
</comment>
<name>A0A1L7SAZ6_FUSMA</name>
<dbReference type="GO" id="GO:0034553">
    <property type="term" value="P:mitochondrial respiratory chain complex II assembly"/>
    <property type="evidence" value="ECO:0007669"/>
    <property type="project" value="UniProtKB-UniRule"/>
</dbReference>
<comment type="subunit">
    <text evidence="4 8">Interacts with the iron-sulfur protein subunit within the SDH catalytic dimer.</text>
</comment>
<comment type="subcellular location">
    <subcellularLocation>
        <location evidence="2 8">Mitochondrion matrix</location>
    </subcellularLocation>
</comment>
<dbReference type="CDD" id="cd20270">
    <property type="entry name" value="Complex1_LYR_SDHAF3_LYRM10"/>
    <property type="match status" value="1"/>
</dbReference>
<dbReference type="Proteomes" id="UP000184255">
    <property type="component" value="Unassembled WGS sequence"/>
</dbReference>
<keyword evidence="10" id="KW-1185">Reference proteome</keyword>
<keyword evidence="6 8" id="KW-0496">Mitochondrion</keyword>
<evidence type="ECO:0000256" key="8">
    <source>
        <dbReference type="RuleBase" id="RU368039"/>
    </source>
</evidence>
<evidence type="ECO:0000256" key="1">
    <source>
        <dbReference type="ARBA" id="ARBA00003675"/>
    </source>
</evidence>
<organism evidence="9 10">
    <name type="scientific">Fusarium mangiferae</name>
    <name type="common">Mango malformation disease fungus</name>
    <dbReference type="NCBI Taxonomy" id="192010"/>
    <lineage>
        <taxon>Eukaryota</taxon>
        <taxon>Fungi</taxon>
        <taxon>Dikarya</taxon>
        <taxon>Ascomycota</taxon>
        <taxon>Pezizomycotina</taxon>
        <taxon>Sordariomycetes</taxon>
        <taxon>Hypocreomycetidae</taxon>
        <taxon>Hypocreales</taxon>
        <taxon>Nectriaceae</taxon>
        <taxon>Fusarium</taxon>
        <taxon>Fusarium fujikuroi species complex</taxon>
    </lineage>
</organism>
<reference evidence="10" key="1">
    <citation type="journal article" date="2016" name="Genome Biol. Evol.">
        <title>Comparative 'omics' of the Fusarium fujikuroi species complex highlights differences in genetic potential and metabolite synthesis.</title>
        <authorList>
            <person name="Niehaus E.-M."/>
            <person name="Muensterkoetter M."/>
            <person name="Proctor R.H."/>
            <person name="Brown D.W."/>
            <person name="Sharon A."/>
            <person name="Idan Y."/>
            <person name="Oren-Young L."/>
            <person name="Sieber C.M."/>
            <person name="Novak O."/>
            <person name="Pencik A."/>
            <person name="Tarkowska D."/>
            <person name="Hromadova K."/>
            <person name="Freeman S."/>
            <person name="Maymon M."/>
            <person name="Elazar M."/>
            <person name="Youssef S.A."/>
            <person name="El-Shabrawy E.S.M."/>
            <person name="Shalaby A.B.A."/>
            <person name="Houterman P."/>
            <person name="Brock N.L."/>
            <person name="Burkhardt I."/>
            <person name="Tsavkelova E.A."/>
            <person name="Dickschat J.S."/>
            <person name="Galuszka P."/>
            <person name="Gueldener U."/>
            <person name="Tudzynski B."/>
        </authorList>
    </citation>
    <scope>NUCLEOTIDE SEQUENCE [LARGE SCALE GENOMIC DNA]</scope>
    <source>
        <strain evidence="10">MRC7560</strain>
    </source>
</reference>
<evidence type="ECO:0000313" key="10">
    <source>
        <dbReference type="Proteomes" id="UP000184255"/>
    </source>
</evidence>
<evidence type="ECO:0000256" key="3">
    <source>
        <dbReference type="ARBA" id="ARBA00006020"/>
    </source>
</evidence>
<dbReference type="GO" id="GO:0006105">
    <property type="term" value="P:succinate metabolic process"/>
    <property type="evidence" value="ECO:0007669"/>
    <property type="project" value="TreeGrafter"/>
</dbReference>
<proteinExistence type="inferred from homology"/>
<dbReference type="PANTHER" id="PTHR13137:SF6">
    <property type="entry name" value="SUCCINATE DEHYDROGENASE ASSEMBLY FACTOR 3, MITOCHONDRIAL"/>
    <property type="match status" value="1"/>
</dbReference>
<evidence type="ECO:0000256" key="2">
    <source>
        <dbReference type="ARBA" id="ARBA00004305"/>
    </source>
</evidence>
<gene>
    <name evidence="9" type="ORF">FMAN_00561</name>
</gene>
<dbReference type="VEuPathDB" id="FungiDB:FMAN_00561"/>
<evidence type="ECO:0000256" key="7">
    <source>
        <dbReference type="ARBA" id="ARBA00023186"/>
    </source>
</evidence>
<dbReference type="EMBL" id="FCQH01000001">
    <property type="protein sequence ID" value="CVK82880.1"/>
    <property type="molecule type" value="Genomic_DNA"/>
</dbReference>
<dbReference type="PANTHER" id="PTHR13137">
    <property type="entry name" value="DC11 ACN9 HOMOLOG"/>
    <property type="match status" value="1"/>
</dbReference>
<evidence type="ECO:0000256" key="6">
    <source>
        <dbReference type="ARBA" id="ARBA00023128"/>
    </source>
</evidence>
<dbReference type="Pfam" id="PF13233">
    <property type="entry name" value="Complex1_LYR_2"/>
    <property type="match status" value="1"/>
</dbReference>